<dbReference type="PANTHER" id="PTHR13385:SF0">
    <property type="entry name" value="UBIQUITIN-LIKE PROTEIN ATG12"/>
    <property type="match status" value="1"/>
</dbReference>
<dbReference type="GO" id="GO:0034274">
    <property type="term" value="C:Atg12-Atg5-Atg16 complex"/>
    <property type="evidence" value="ECO:0007669"/>
    <property type="project" value="TreeGrafter"/>
</dbReference>
<comment type="similarity">
    <text evidence="4">Belongs to the ATG12 family.</text>
</comment>
<dbReference type="GO" id="GO:0034727">
    <property type="term" value="P:piecemeal microautophagy of the nucleus"/>
    <property type="evidence" value="ECO:0007669"/>
    <property type="project" value="TreeGrafter"/>
</dbReference>
<dbReference type="GO" id="GO:0000422">
    <property type="term" value="P:autophagy of mitochondrion"/>
    <property type="evidence" value="ECO:0007669"/>
    <property type="project" value="TreeGrafter"/>
</dbReference>
<keyword evidence="3 4" id="KW-0072">Autophagy</keyword>
<accession>A0A6G1SHL6</accession>
<gene>
    <name evidence="6" type="primary">Atg12</name>
    <name evidence="6" type="ORF">g.11746</name>
</gene>
<dbReference type="AlphaFoldDB" id="A0A6G1SHL6"/>
<proteinExistence type="inferred from homology"/>
<dbReference type="EMBL" id="GGYP01004940">
    <property type="protein sequence ID" value="MDE49711.1"/>
    <property type="molecule type" value="Transcribed_RNA"/>
</dbReference>
<feature type="compositionally biased region" description="Low complexity" evidence="5">
    <location>
        <begin position="1"/>
        <end position="32"/>
    </location>
</feature>
<dbReference type="InterPro" id="IPR007242">
    <property type="entry name" value="Atg12"/>
</dbReference>
<evidence type="ECO:0000313" key="6">
    <source>
        <dbReference type="EMBL" id="MDE49711.1"/>
    </source>
</evidence>
<dbReference type="SUPFAM" id="SSF54236">
    <property type="entry name" value="Ubiquitin-like"/>
    <property type="match status" value="1"/>
</dbReference>
<dbReference type="GO" id="GO:0097352">
    <property type="term" value="P:autophagosome maturation"/>
    <property type="evidence" value="ECO:0007669"/>
    <property type="project" value="TreeGrafter"/>
</dbReference>
<dbReference type="InterPro" id="IPR029071">
    <property type="entry name" value="Ubiquitin-like_domsf"/>
</dbReference>
<dbReference type="GO" id="GO:0034045">
    <property type="term" value="C:phagophore assembly site membrane"/>
    <property type="evidence" value="ECO:0007669"/>
    <property type="project" value="TreeGrafter"/>
</dbReference>
<keyword evidence="1 4" id="KW-1017">Isopeptide bond</keyword>
<name>A0A6G1SHL6_9ACAR</name>
<dbReference type="Pfam" id="PF04110">
    <property type="entry name" value="APG12"/>
    <property type="match status" value="1"/>
</dbReference>
<keyword evidence="2 4" id="KW-0833">Ubl conjugation pathway</keyword>
<evidence type="ECO:0000256" key="2">
    <source>
        <dbReference type="ARBA" id="ARBA00022786"/>
    </source>
</evidence>
<organism evidence="6">
    <name type="scientific">Aceria tosichella</name>
    <name type="common">wheat curl mite</name>
    <dbReference type="NCBI Taxonomy" id="561515"/>
    <lineage>
        <taxon>Eukaryota</taxon>
        <taxon>Metazoa</taxon>
        <taxon>Ecdysozoa</taxon>
        <taxon>Arthropoda</taxon>
        <taxon>Chelicerata</taxon>
        <taxon>Arachnida</taxon>
        <taxon>Acari</taxon>
        <taxon>Acariformes</taxon>
        <taxon>Trombidiformes</taxon>
        <taxon>Prostigmata</taxon>
        <taxon>Eupodina</taxon>
        <taxon>Eriophyoidea</taxon>
        <taxon>Eriophyidae</taxon>
        <taxon>Eriophyinae</taxon>
        <taxon>Aceriini</taxon>
        <taxon>Aceria</taxon>
    </lineage>
</organism>
<comment type="subunit">
    <text evidence="4">Forms a conjugate with ATG5.</text>
</comment>
<protein>
    <recommendedName>
        <fullName evidence="4">Ubiquitin-like protein ATG12</fullName>
    </recommendedName>
</protein>
<sequence length="130" mass="14669">MGDSNQEGQETPPEQQPQQQQQNQSQHQPTQQGKAPSPDETKIEIFLKNTGNAPVIKNNKTKWLVKASTKVSEVAKLLIKLLNLDSNQSIFIYVNQSFAPALDQTVQNLFDCYECDKKLVLYYATTQAWG</sequence>
<dbReference type="PANTHER" id="PTHR13385">
    <property type="entry name" value="AUTOPHAGY PROTEIN 12"/>
    <property type="match status" value="1"/>
</dbReference>
<dbReference type="GO" id="GO:0000421">
    <property type="term" value="C:autophagosome membrane"/>
    <property type="evidence" value="ECO:0007669"/>
    <property type="project" value="TreeGrafter"/>
</dbReference>
<dbReference type="GO" id="GO:0000045">
    <property type="term" value="P:autophagosome assembly"/>
    <property type="evidence" value="ECO:0007669"/>
    <property type="project" value="InterPro"/>
</dbReference>
<dbReference type="GO" id="GO:0061723">
    <property type="term" value="P:glycophagy"/>
    <property type="evidence" value="ECO:0007669"/>
    <property type="project" value="TreeGrafter"/>
</dbReference>
<evidence type="ECO:0000256" key="5">
    <source>
        <dbReference type="SAM" id="MobiDB-lite"/>
    </source>
</evidence>
<evidence type="ECO:0000256" key="3">
    <source>
        <dbReference type="ARBA" id="ARBA00023006"/>
    </source>
</evidence>
<dbReference type="Gene3D" id="3.10.20.90">
    <property type="entry name" value="Phosphatidylinositol 3-kinase Catalytic Subunit, Chain A, domain 1"/>
    <property type="match status" value="1"/>
</dbReference>
<dbReference type="GO" id="GO:0019776">
    <property type="term" value="F:Atg8-family ligase activity"/>
    <property type="evidence" value="ECO:0007669"/>
    <property type="project" value="TreeGrafter"/>
</dbReference>
<feature type="region of interest" description="Disordered" evidence="5">
    <location>
        <begin position="1"/>
        <end position="42"/>
    </location>
</feature>
<reference evidence="6" key="1">
    <citation type="submission" date="2018-10" db="EMBL/GenBank/DDBJ databases">
        <title>Transcriptome assembly of Aceria tosichella (Wheat curl mite) Type 2.</title>
        <authorList>
            <person name="Scully E.D."/>
            <person name="Geib S.M."/>
            <person name="Palmer N.A."/>
            <person name="Gupta A.K."/>
            <person name="Sarath G."/>
            <person name="Tatineni S."/>
        </authorList>
    </citation>
    <scope>NUCLEOTIDE SEQUENCE</scope>
    <source>
        <strain evidence="6">LincolnNE</strain>
    </source>
</reference>
<evidence type="ECO:0000256" key="1">
    <source>
        <dbReference type="ARBA" id="ARBA00022499"/>
    </source>
</evidence>
<dbReference type="CDD" id="cd01612">
    <property type="entry name" value="Ubl_ATG12"/>
    <property type="match status" value="1"/>
</dbReference>
<comment type="function">
    <text evidence="4">Ubiquitin-like protein involved in autophagic vesicle formation.</text>
</comment>
<evidence type="ECO:0000256" key="4">
    <source>
        <dbReference type="RuleBase" id="RU361201"/>
    </source>
</evidence>